<dbReference type="RefSeq" id="WP_023284029.1">
    <property type="nucleotide sequence ID" value="NZ_BIGU01000001.1"/>
</dbReference>
<feature type="transmembrane region" description="Helical" evidence="10">
    <location>
        <begin position="78"/>
        <end position="102"/>
    </location>
</feature>
<feature type="transmembrane region" description="Helical" evidence="10">
    <location>
        <begin position="340"/>
        <end position="362"/>
    </location>
</feature>
<keyword evidence="7 10" id="KW-0472">Membrane</keyword>
<reference evidence="11" key="1">
    <citation type="submission" date="2016-02" db="EMBL/GenBank/DDBJ databases">
        <authorList>
            <person name="Wen L."/>
            <person name="He K."/>
            <person name="Yang H."/>
        </authorList>
    </citation>
    <scope>NUCLEOTIDE SEQUENCE</scope>
    <source>
        <strain evidence="11">QMP</strain>
    </source>
</reference>
<dbReference type="GO" id="GO:0008360">
    <property type="term" value="P:regulation of cell shape"/>
    <property type="evidence" value="ECO:0007669"/>
    <property type="project" value="UniProtKB-KW"/>
</dbReference>
<dbReference type="GO" id="GO:0005886">
    <property type="term" value="C:plasma membrane"/>
    <property type="evidence" value="ECO:0007669"/>
    <property type="project" value="UniProtKB-SubCell"/>
</dbReference>
<dbReference type="PANTHER" id="PTHR47019">
    <property type="entry name" value="LIPID II FLIPPASE MURJ"/>
    <property type="match status" value="1"/>
</dbReference>
<feature type="transmembrane region" description="Helical" evidence="10">
    <location>
        <begin position="298"/>
        <end position="320"/>
    </location>
</feature>
<evidence type="ECO:0000256" key="9">
    <source>
        <dbReference type="ARBA" id="ARBA00061532"/>
    </source>
</evidence>
<keyword evidence="6 10" id="KW-1133">Transmembrane helix</keyword>
<evidence type="ECO:0000256" key="6">
    <source>
        <dbReference type="ARBA" id="ARBA00022989"/>
    </source>
</evidence>
<comment type="similarity">
    <text evidence="9">Belongs to the MurJ/MviN family.</text>
</comment>
<proteinExistence type="inferred from homology"/>
<feature type="transmembrane region" description="Helical" evidence="10">
    <location>
        <begin position="454"/>
        <end position="478"/>
    </location>
</feature>
<accession>A0A193SGR0</accession>
<dbReference type="InterPro" id="IPR051050">
    <property type="entry name" value="Lipid_II_flippase_MurJ/MviN"/>
</dbReference>
<evidence type="ECO:0000256" key="3">
    <source>
        <dbReference type="ARBA" id="ARBA00022692"/>
    </source>
</evidence>
<dbReference type="PANTHER" id="PTHR47019:SF1">
    <property type="entry name" value="LIPID II FLIPPASE MURJ"/>
    <property type="match status" value="1"/>
</dbReference>
<sequence length="495" mass="55489">MKKAILSLVSGNIISKGLGLFREIIVAALFGTGYINGAYRVAQTGTLVPVNFLVSDSLTAFIPLYKQFKEEDINKAQMFFWIMQLLFLAFSILLTSSAILFVETWLSIIAPGLDKTTLELSKSMIIIMSFGIPLYLSSALINYVEMAHGDFTPMSIRPSIQNFGMLVGALFAYYMNNPVFLAWGFTFAYFVFFCWVLLRGLKKKILQFPSSFGVSIVKEVISNFWVTLRPLILLPFIYQGNIATERAIATLISITAVSALDYAKFITETLLLVVSTPVALAGLATWGGMAKEEIRDKLAVTFELLLIVSVPFSLFLGGFSKDIVTVLFARGQFDSLSIDVTSNILLGMSFGLWAYVIGYVLIKGLNAQLKNKAVLVIMSISLIGNILFNIIAYKYFKETTLGIAYSISGILMCFCCVYNLQLWKDVKNTIFYMSIGAMIYLLMIFFKFHSDKQIVSLILNGLFFIFYWVSFISVISPLREKALTILRRKNKHNVK</sequence>
<feature type="transmembrane region" description="Helical" evidence="10">
    <location>
        <begin position="402"/>
        <end position="423"/>
    </location>
</feature>
<dbReference type="InterPro" id="IPR004268">
    <property type="entry name" value="MurJ"/>
</dbReference>
<dbReference type="GO" id="GO:0015648">
    <property type="term" value="F:lipid-linked peptidoglycan transporter activity"/>
    <property type="evidence" value="ECO:0007669"/>
    <property type="project" value="TreeGrafter"/>
</dbReference>
<feature type="transmembrane region" description="Helical" evidence="10">
    <location>
        <begin position="20"/>
        <end position="39"/>
    </location>
</feature>
<dbReference type="GO" id="GO:0034204">
    <property type="term" value="P:lipid translocation"/>
    <property type="evidence" value="ECO:0007669"/>
    <property type="project" value="TreeGrafter"/>
</dbReference>
<evidence type="ECO:0000256" key="2">
    <source>
        <dbReference type="ARBA" id="ARBA00022475"/>
    </source>
</evidence>
<protein>
    <submittedName>
        <fullName evidence="11">Flippase</fullName>
    </submittedName>
</protein>
<dbReference type="AlphaFoldDB" id="A0A193SGR0"/>
<keyword evidence="5" id="KW-0573">Peptidoglycan synthesis</keyword>
<feature type="transmembrane region" description="Helical" evidence="10">
    <location>
        <begin position="45"/>
        <end position="66"/>
    </location>
</feature>
<evidence type="ECO:0000256" key="10">
    <source>
        <dbReference type="SAM" id="Phobius"/>
    </source>
</evidence>
<comment type="function">
    <text evidence="8">Involved in peptidoglycan biosynthesis. Transports lipid-linked peptidoglycan precursors from the inner to the outer leaflet of the cytoplasmic membrane.</text>
</comment>
<keyword evidence="2" id="KW-1003">Cell membrane</keyword>
<evidence type="ECO:0000256" key="5">
    <source>
        <dbReference type="ARBA" id="ARBA00022984"/>
    </source>
</evidence>
<dbReference type="GO" id="GO:0009252">
    <property type="term" value="P:peptidoglycan biosynthetic process"/>
    <property type="evidence" value="ECO:0007669"/>
    <property type="project" value="UniProtKB-KW"/>
</dbReference>
<evidence type="ECO:0000256" key="7">
    <source>
        <dbReference type="ARBA" id="ARBA00023136"/>
    </source>
</evidence>
<evidence type="ECO:0000313" key="11">
    <source>
        <dbReference type="EMBL" id="CZQ24999.1"/>
    </source>
</evidence>
<evidence type="ECO:0000256" key="8">
    <source>
        <dbReference type="ARBA" id="ARBA00060041"/>
    </source>
</evidence>
<gene>
    <name evidence="11" type="primary">wzx</name>
</gene>
<feature type="transmembrane region" description="Helical" evidence="10">
    <location>
        <begin position="374"/>
        <end position="396"/>
    </location>
</feature>
<feature type="transmembrane region" description="Helical" evidence="10">
    <location>
        <begin position="156"/>
        <end position="174"/>
    </location>
</feature>
<organism evidence="11">
    <name type="scientific">Klebsiella pneumoniae</name>
    <dbReference type="NCBI Taxonomy" id="573"/>
    <lineage>
        <taxon>Bacteria</taxon>
        <taxon>Pseudomonadati</taxon>
        <taxon>Pseudomonadota</taxon>
        <taxon>Gammaproteobacteria</taxon>
        <taxon>Enterobacterales</taxon>
        <taxon>Enterobacteriaceae</taxon>
        <taxon>Klebsiella/Raoultella group</taxon>
        <taxon>Klebsiella</taxon>
        <taxon>Klebsiella pneumoniae complex</taxon>
    </lineage>
</organism>
<feature type="transmembrane region" description="Helical" evidence="10">
    <location>
        <begin position="430"/>
        <end position="448"/>
    </location>
</feature>
<name>A0A193SGR0_KLEPN</name>
<dbReference type="Pfam" id="PF03023">
    <property type="entry name" value="MurJ"/>
    <property type="match status" value="1"/>
</dbReference>
<keyword evidence="3 10" id="KW-0812">Transmembrane</keyword>
<evidence type="ECO:0000256" key="4">
    <source>
        <dbReference type="ARBA" id="ARBA00022960"/>
    </source>
</evidence>
<feature type="transmembrane region" description="Helical" evidence="10">
    <location>
        <begin position="122"/>
        <end position="144"/>
    </location>
</feature>
<reference evidence="11" key="2">
    <citation type="submission" date="2016-06" db="EMBL/GenBank/DDBJ databases">
        <title>Towards a vaccine: An investigation of Klebsiella pneumoniae surface antigens.</title>
        <authorList>
            <person name="Follador R."/>
            <person name="Heinz E."/>
            <person name="Wyres K.L."/>
            <person name="Ellington M.J."/>
            <person name="Kowarik M."/>
            <person name="Holt K.E."/>
            <person name="Thomson N.R."/>
        </authorList>
    </citation>
    <scope>NUCLEOTIDE SEQUENCE</scope>
    <source>
        <strain evidence="11">QMP</strain>
    </source>
</reference>
<keyword evidence="4" id="KW-0133">Cell shape</keyword>
<comment type="subcellular location">
    <subcellularLocation>
        <location evidence="1">Cell membrane</location>
        <topology evidence="1">Multi-pass membrane protein</topology>
    </subcellularLocation>
</comment>
<evidence type="ECO:0000256" key="1">
    <source>
        <dbReference type="ARBA" id="ARBA00004651"/>
    </source>
</evidence>
<dbReference type="EMBL" id="LT174583">
    <property type="protein sequence ID" value="CZQ24999.1"/>
    <property type="molecule type" value="Genomic_DNA"/>
</dbReference>
<feature type="transmembrane region" description="Helical" evidence="10">
    <location>
        <begin position="180"/>
        <end position="198"/>
    </location>
</feature>